<protein>
    <submittedName>
        <fullName evidence="2">Recep_L_domain domain-containing protein</fullName>
    </submittedName>
</protein>
<organism evidence="1 2">
    <name type="scientific">Heterorhabditis bacteriophora</name>
    <name type="common">Entomopathogenic nematode worm</name>
    <dbReference type="NCBI Taxonomy" id="37862"/>
    <lineage>
        <taxon>Eukaryota</taxon>
        <taxon>Metazoa</taxon>
        <taxon>Ecdysozoa</taxon>
        <taxon>Nematoda</taxon>
        <taxon>Chromadorea</taxon>
        <taxon>Rhabditida</taxon>
        <taxon>Rhabditina</taxon>
        <taxon>Rhabditomorpha</taxon>
        <taxon>Strongyloidea</taxon>
        <taxon>Heterorhabditidae</taxon>
        <taxon>Heterorhabditis</taxon>
    </lineage>
</organism>
<accession>A0A1I7WBM0</accession>
<reference evidence="2" key="1">
    <citation type="submission" date="2016-11" db="UniProtKB">
        <authorList>
            <consortium name="WormBaseParasite"/>
        </authorList>
    </citation>
    <scope>IDENTIFICATION</scope>
</reference>
<keyword evidence="1" id="KW-1185">Reference proteome</keyword>
<evidence type="ECO:0000313" key="2">
    <source>
        <dbReference type="WBParaSite" id="Hba_02104"/>
    </source>
</evidence>
<name>A0A1I7WBM0_HETBA</name>
<evidence type="ECO:0000313" key="1">
    <source>
        <dbReference type="Proteomes" id="UP000095283"/>
    </source>
</evidence>
<sequence length="171" mass="19333">MLPVGICDDTRRTLPLTRCYALNNCTASRSRLEYNVFQEFLNTNGEGITLGILLKARDGGSMIRLDYLNNTIQLLDLVSTGFLMHDYDLGRNESFNQFCGGFCQVNEPIRQFFVSSTKYKVLLHGFLSDFYFQIGMNILSTNNSDSLAGRIDLSYPSSTMFGRKFSLLVCL</sequence>
<proteinExistence type="predicted"/>
<dbReference type="WBParaSite" id="Hba_02104">
    <property type="protein sequence ID" value="Hba_02104"/>
    <property type="gene ID" value="Hba_02104"/>
</dbReference>
<dbReference type="AlphaFoldDB" id="A0A1I7WBM0"/>
<dbReference type="Proteomes" id="UP000095283">
    <property type="component" value="Unplaced"/>
</dbReference>